<dbReference type="InterPro" id="IPR010290">
    <property type="entry name" value="TM_effector"/>
</dbReference>
<evidence type="ECO:0000256" key="6">
    <source>
        <dbReference type="ARBA" id="ARBA00023136"/>
    </source>
</evidence>
<evidence type="ECO:0000256" key="1">
    <source>
        <dbReference type="ARBA" id="ARBA00004429"/>
    </source>
</evidence>
<feature type="domain" description="Major facilitator superfamily (MFS) profile" evidence="8">
    <location>
        <begin position="223"/>
        <end position="426"/>
    </location>
</feature>
<feature type="transmembrane region" description="Helical" evidence="7">
    <location>
        <begin position="54"/>
        <end position="74"/>
    </location>
</feature>
<evidence type="ECO:0000256" key="4">
    <source>
        <dbReference type="ARBA" id="ARBA00022692"/>
    </source>
</evidence>
<feature type="transmembrane region" description="Helical" evidence="7">
    <location>
        <begin position="21"/>
        <end position="42"/>
    </location>
</feature>
<keyword evidence="4 7" id="KW-0812">Transmembrane</keyword>
<keyword evidence="10" id="KW-1185">Reference proteome</keyword>
<keyword evidence="2" id="KW-0813">Transport</keyword>
<feature type="transmembrane region" description="Helical" evidence="7">
    <location>
        <begin position="227"/>
        <end position="247"/>
    </location>
</feature>
<dbReference type="PANTHER" id="PTHR23513:SF9">
    <property type="entry name" value="ENTEROBACTIN EXPORTER ENTS"/>
    <property type="match status" value="1"/>
</dbReference>
<proteinExistence type="predicted"/>
<comment type="caution">
    <text evidence="9">The sequence shown here is derived from an EMBL/GenBank/DDBJ whole genome shotgun (WGS) entry which is preliminary data.</text>
</comment>
<reference evidence="10" key="1">
    <citation type="journal article" date="2019" name="Int. J. Syst. Evol. Microbiol.">
        <title>The Global Catalogue of Microorganisms (GCM) 10K type strain sequencing project: providing services to taxonomists for standard genome sequencing and annotation.</title>
        <authorList>
            <consortium name="The Broad Institute Genomics Platform"/>
            <consortium name="The Broad Institute Genome Sequencing Center for Infectious Disease"/>
            <person name="Wu L."/>
            <person name="Ma J."/>
        </authorList>
    </citation>
    <scope>NUCLEOTIDE SEQUENCE [LARGE SCALE GENOMIC DNA]</scope>
    <source>
        <strain evidence="10">JCM 9651</strain>
    </source>
</reference>
<dbReference type="Pfam" id="PF05977">
    <property type="entry name" value="MFS_3"/>
    <property type="match status" value="1"/>
</dbReference>
<keyword evidence="3" id="KW-1003">Cell membrane</keyword>
<keyword evidence="6 7" id="KW-0472">Membrane</keyword>
<dbReference type="Gene3D" id="1.20.1250.20">
    <property type="entry name" value="MFS general substrate transporter like domains"/>
    <property type="match status" value="1"/>
</dbReference>
<feature type="transmembrane region" description="Helical" evidence="7">
    <location>
        <begin position="180"/>
        <end position="199"/>
    </location>
</feature>
<accession>A0ABP6S930</accession>
<dbReference type="InterPro" id="IPR036259">
    <property type="entry name" value="MFS_trans_sf"/>
</dbReference>
<feature type="transmembrane region" description="Helical" evidence="7">
    <location>
        <begin position="259"/>
        <end position="277"/>
    </location>
</feature>
<feature type="transmembrane region" description="Helical" evidence="7">
    <location>
        <begin position="86"/>
        <end position="107"/>
    </location>
</feature>
<dbReference type="CDD" id="cd06173">
    <property type="entry name" value="MFS_MefA_like"/>
    <property type="match status" value="1"/>
</dbReference>
<dbReference type="EMBL" id="BAAAYL010000001">
    <property type="protein sequence ID" value="GAA3370853.1"/>
    <property type="molecule type" value="Genomic_DNA"/>
</dbReference>
<feature type="transmembrane region" description="Helical" evidence="7">
    <location>
        <begin position="289"/>
        <end position="322"/>
    </location>
</feature>
<evidence type="ECO:0000313" key="9">
    <source>
        <dbReference type="EMBL" id="GAA3370853.1"/>
    </source>
</evidence>
<evidence type="ECO:0000256" key="2">
    <source>
        <dbReference type="ARBA" id="ARBA00022448"/>
    </source>
</evidence>
<comment type="subcellular location">
    <subcellularLocation>
        <location evidence="1">Cell inner membrane</location>
        <topology evidence="1">Multi-pass membrane protein</topology>
    </subcellularLocation>
</comment>
<sequence>MAFLPSSLLPDLSPWRASRDFRLLWIQGAVTFFGSFMALVALPLQVKEMTGSPFAVGAMGAVELVPLVVLGLYGGALADAVDRRKVILYTEAALGLLAVVLLVNSLLPRPVLWPLYVVAAGVSGLAGLQRPALDSILARIVPHDQQTAAAALNALRYQIGSIAGPSLAGLVVAYAGHGTAYAVTVAGFAVSVLLCLRLSPAPPAHDAEKPSLRGIAEGARYAWSRPVLLGTYAIDLAAMFFAFPNTVFPFLADELDADWALGLMYAAGSVGSLALSLTSGWTSRVRRHGLFVVFGAAGWGLAITAAGWFTNVWLVLLCLALAGAGDMLSGLGRSTIWNQTIPEELRGRLAGIEVLSYSVGPQLGQVRAGAMAGWTGTRPAIWGGGLACLASVGLLAAALPKLLTYDSETDEDALRRRAAKEAAAQA</sequence>
<evidence type="ECO:0000256" key="7">
    <source>
        <dbReference type="SAM" id="Phobius"/>
    </source>
</evidence>
<evidence type="ECO:0000259" key="8">
    <source>
        <dbReference type="PROSITE" id="PS50850"/>
    </source>
</evidence>
<dbReference type="SUPFAM" id="SSF103473">
    <property type="entry name" value="MFS general substrate transporter"/>
    <property type="match status" value="1"/>
</dbReference>
<evidence type="ECO:0000256" key="5">
    <source>
        <dbReference type="ARBA" id="ARBA00022989"/>
    </source>
</evidence>
<evidence type="ECO:0000313" key="10">
    <source>
        <dbReference type="Proteomes" id="UP001499990"/>
    </source>
</evidence>
<feature type="transmembrane region" description="Helical" evidence="7">
    <location>
        <begin position="380"/>
        <end position="399"/>
    </location>
</feature>
<protein>
    <submittedName>
        <fullName evidence="9">MFS transporter</fullName>
    </submittedName>
</protein>
<organism evidence="9 10">
    <name type="scientific">Streptomyces sannanensis</name>
    <dbReference type="NCBI Taxonomy" id="285536"/>
    <lineage>
        <taxon>Bacteria</taxon>
        <taxon>Bacillati</taxon>
        <taxon>Actinomycetota</taxon>
        <taxon>Actinomycetes</taxon>
        <taxon>Kitasatosporales</taxon>
        <taxon>Streptomycetaceae</taxon>
        <taxon>Streptomyces</taxon>
    </lineage>
</organism>
<dbReference type="PROSITE" id="PS50850">
    <property type="entry name" value="MFS"/>
    <property type="match status" value="1"/>
</dbReference>
<dbReference type="InterPro" id="IPR020846">
    <property type="entry name" value="MFS_dom"/>
</dbReference>
<keyword evidence="5 7" id="KW-1133">Transmembrane helix</keyword>
<dbReference type="Proteomes" id="UP001499990">
    <property type="component" value="Unassembled WGS sequence"/>
</dbReference>
<dbReference type="PANTHER" id="PTHR23513">
    <property type="entry name" value="INTEGRAL MEMBRANE EFFLUX PROTEIN-RELATED"/>
    <property type="match status" value="1"/>
</dbReference>
<dbReference type="RefSeq" id="WP_345035822.1">
    <property type="nucleotide sequence ID" value="NZ_BAAAYL010000001.1"/>
</dbReference>
<evidence type="ECO:0000256" key="3">
    <source>
        <dbReference type="ARBA" id="ARBA00022475"/>
    </source>
</evidence>
<name>A0ABP6S930_9ACTN</name>
<gene>
    <name evidence="9" type="ORF">GCM10020367_19150</name>
</gene>